<dbReference type="InterPro" id="IPR036047">
    <property type="entry name" value="F-box-like_dom_sf"/>
</dbReference>
<comment type="caution">
    <text evidence="2">The sequence shown here is derived from an EMBL/GenBank/DDBJ whole genome shotgun (WGS) entry which is preliminary data.</text>
</comment>
<sequence length="334" mass="37635">MPSDARIKVCAYHRRDFDLVVIRSRPHEMQPVLSSLQTPFGTPPACGLGRLDRLPAEIISFILHHLDLLSHFRFRQLNRRARVLSTDLSPREYGPVLKHGPEGFRGLLRARLAQHFNITDLYSQLTRSRCELCGLFGGFLFLPTLTRCCFSCISLAPELSVLSLSYLATITSISAKRLDRLLEMKLHTVAGCYSIMDGRAGRPKMLMARQPALETLRAKLGTVNLAPVKLSHVYQESQRYMTATAFPYYDPETGEVDRGLSCKGCQIHQEESFGSLRGRDHVFSRSGILAHFPTCPESGRLWDESRGGTMPVDEPEFTRRGGYFQELGHDGLPR</sequence>
<dbReference type="AlphaFoldDB" id="A0A8H4LA45"/>
<evidence type="ECO:0000313" key="2">
    <source>
        <dbReference type="EMBL" id="KAF4464322.1"/>
    </source>
</evidence>
<dbReference type="Pfam" id="PF00646">
    <property type="entry name" value="F-box"/>
    <property type="match status" value="1"/>
</dbReference>
<gene>
    <name evidence="2" type="ORF">FALBO_8845</name>
</gene>
<evidence type="ECO:0000259" key="1">
    <source>
        <dbReference type="PROSITE" id="PS50181"/>
    </source>
</evidence>
<protein>
    <recommendedName>
        <fullName evidence="1">F-box domain-containing protein</fullName>
    </recommendedName>
</protein>
<accession>A0A8H4LA45</accession>
<organism evidence="2 3">
    <name type="scientific">Fusarium albosuccineum</name>
    <dbReference type="NCBI Taxonomy" id="1237068"/>
    <lineage>
        <taxon>Eukaryota</taxon>
        <taxon>Fungi</taxon>
        <taxon>Dikarya</taxon>
        <taxon>Ascomycota</taxon>
        <taxon>Pezizomycotina</taxon>
        <taxon>Sordariomycetes</taxon>
        <taxon>Hypocreomycetidae</taxon>
        <taxon>Hypocreales</taxon>
        <taxon>Nectriaceae</taxon>
        <taxon>Fusarium</taxon>
        <taxon>Fusarium decemcellulare species complex</taxon>
    </lineage>
</organism>
<dbReference type="SUPFAM" id="SSF81383">
    <property type="entry name" value="F-box domain"/>
    <property type="match status" value="1"/>
</dbReference>
<keyword evidence="3" id="KW-1185">Reference proteome</keyword>
<reference evidence="2 3" key="1">
    <citation type="submission" date="2020-01" db="EMBL/GenBank/DDBJ databases">
        <title>Identification and distribution of gene clusters putatively required for synthesis of sphingolipid metabolism inhibitors in phylogenetically diverse species of the filamentous fungus Fusarium.</title>
        <authorList>
            <person name="Kim H.-S."/>
            <person name="Busman M."/>
            <person name="Brown D.W."/>
            <person name="Divon H."/>
            <person name="Uhlig S."/>
            <person name="Proctor R.H."/>
        </authorList>
    </citation>
    <scope>NUCLEOTIDE SEQUENCE [LARGE SCALE GENOMIC DNA]</scope>
    <source>
        <strain evidence="2 3">NRRL 20459</strain>
    </source>
</reference>
<name>A0A8H4LA45_9HYPO</name>
<evidence type="ECO:0000313" key="3">
    <source>
        <dbReference type="Proteomes" id="UP000554235"/>
    </source>
</evidence>
<dbReference type="Proteomes" id="UP000554235">
    <property type="component" value="Unassembled WGS sequence"/>
</dbReference>
<dbReference type="OrthoDB" id="165382at2759"/>
<proteinExistence type="predicted"/>
<dbReference type="PROSITE" id="PS50181">
    <property type="entry name" value="FBOX"/>
    <property type="match status" value="1"/>
</dbReference>
<dbReference type="InterPro" id="IPR001810">
    <property type="entry name" value="F-box_dom"/>
</dbReference>
<feature type="domain" description="F-box" evidence="1">
    <location>
        <begin position="48"/>
        <end position="96"/>
    </location>
</feature>
<dbReference type="EMBL" id="JAADYS010001206">
    <property type="protein sequence ID" value="KAF4464322.1"/>
    <property type="molecule type" value="Genomic_DNA"/>
</dbReference>